<dbReference type="RefSeq" id="WP_394323283.1">
    <property type="nucleotide sequence ID" value="NZ_JBHMQV010000009.1"/>
</dbReference>
<dbReference type="Gene3D" id="2.60.40.10">
    <property type="entry name" value="Immunoglobulins"/>
    <property type="match status" value="1"/>
</dbReference>
<dbReference type="Proteomes" id="UP001589887">
    <property type="component" value="Unassembled WGS sequence"/>
</dbReference>
<dbReference type="InterPro" id="IPR013783">
    <property type="entry name" value="Ig-like_fold"/>
</dbReference>
<keyword evidence="5" id="KW-1185">Reference proteome</keyword>
<feature type="region of interest" description="Disordered" evidence="1">
    <location>
        <begin position="259"/>
        <end position="337"/>
    </location>
</feature>
<dbReference type="Gene3D" id="1.10.530.10">
    <property type="match status" value="1"/>
</dbReference>
<comment type="caution">
    <text evidence="4">The sequence shown here is derived from an EMBL/GenBank/DDBJ whole genome shotgun (WGS) entry which is preliminary data.</text>
</comment>
<evidence type="ECO:0000313" key="5">
    <source>
        <dbReference type="Proteomes" id="UP001589887"/>
    </source>
</evidence>
<keyword evidence="2" id="KW-0732">Signal</keyword>
<name>A0ABV6TUV6_9ACTN</name>
<feature type="domain" description="Transglycosylase SLT" evidence="3">
    <location>
        <begin position="178"/>
        <end position="218"/>
    </location>
</feature>
<dbReference type="EMBL" id="JBHMQV010000009">
    <property type="protein sequence ID" value="MFC0848929.1"/>
    <property type="molecule type" value="Genomic_DNA"/>
</dbReference>
<evidence type="ECO:0000313" key="4">
    <source>
        <dbReference type="EMBL" id="MFC0848929.1"/>
    </source>
</evidence>
<protein>
    <submittedName>
        <fullName evidence="4">Lytic murein transglycosylase</fullName>
        <ecNumber evidence="4">2.4.-.-</ecNumber>
    </submittedName>
</protein>
<evidence type="ECO:0000256" key="1">
    <source>
        <dbReference type="SAM" id="MobiDB-lite"/>
    </source>
</evidence>
<evidence type="ECO:0000256" key="2">
    <source>
        <dbReference type="SAM" id="SignalP"/>
    </source>
</evidence>
<dbReference type="InterPro" id="IPR023346">
    <property type="entry name" value="Lysozyme-like_dom_sf"/>
</dbReference>
<feature type="chain" id="PRO_5047538514" evidence="2">
    <location>
        <begin position="37"/>
        <end position="564"/>
    </location>
</feature>
<accession>A0ABV6TUV6</accession>
<feature type="compositionally biased region" description="Pro residues" evidence="1">
    <location>
        <begin position="286"/>
        <end position="328"/>
    </location>
</feature>
<feature type="region of interest" description="Disordered" evidence="1">
    <location>
        <begin position="34"/>
        <end position="88"/>
    </location>
</feature>
<dbReference type="GO" id="GO:0016757">
    <property type="term" value="F:glycosyltransferase activity"/>
    <property type="evidence" value="ECO:0007669"/>
    <property type="project" value="UniProtKB-KW"/>
</dbReference>
<dbReference type="Pfam" id="PF13406">
    <property type="entry name" value="SLT_2"/>
    <property type="match status" value="1"/>
</dbReference>
<dbReference type="PRINTS" id="PR01217">
    <property type="entry name" value="PRICHEXTENSN"/>
</dbReference>
<gene>
    <name evidence="4" type="ORF">ACFH04_35230</name>
</gene>
<dbReference type="EC" id="2.4.-.-" evidence="4"/>
<keyword evidence="4" id="KW-0328">Glycosyltransferase</keyword>
<dbReference type="PANTHER" id="PTHR30163">
    <property type="entry name" value="MEMBRANE-BOUND LYTIC MUREIN TRANSGLYCOSYLASE B"/>
    <property type="match status" value="1"/>
</dbReference>
<feature type="signal peptide" evidence="2">
    <location>
        <begin position="1"/>
        <end position="36"/>
    </location>
</feature>
<dbReference type="SUPFAM" id="SSF53955">
    <property type="entry name" value="Lysozyme-like"/>
    <property type="match status" value="1"/>
</dbReference>
<evidence type="ECO:0000259" key="3">
    <source>
        <dbReference type="Pfam" id="PF13406"/>
    </source>
</evidence>
<organism evidence="4 5">
    <name type="scientific">Streptomyces noboritoensis</name>
    <dbReference type="NCBI Taxonomy" id="67337"/>
    <lineage>
        <taxon>Bacteria</taxon>
        <taxon>Bacillati</taxon>
        <taxon>Actinomycetota</taxon>
        <taxon>Actinomycetes</taxon>
        <taxon>Kitasatosporales</taxon>
        <taxon>Streptomycetaceae</taxon>
        <taxon>Streptomyces</taxon>
    </lineage>
</organism>
<reference evidence="4 5" key="1">
    <citation type="submission" date="2024-09" db="EMBL/GenBank/DDBJ databases">
        <authorList>
            <person name="Sun Q."/>
            <person name="Mori K."/>
        </authorList>
    </citation>
    <scope>NUCLEOTIDE SEQUENCE [LARGE SCALE GENOMIC DNA]</scope>
    <source>
        <strain evidence="4 5">JCM 4557</strain>
    </source>
</reference>
<dbReference type="PANTHER" id="PTHR30163:SF8">
    <property type="entry name" value="LYTIC MUREIN TRANSGLYCOSYLASE"/>
    <property type="match status" value="1"/>
</dbReference>
<dbReference type="CDD" id="cd13399">
    <property type="entry name" value="Slt35-like"/>
    <property type="match status" value="1"/>
</dbReference>
<dbReference type="InterPro" id="IPR043426">
    <property type="entry name" value="MltB-like"/>
</dbReference>
<keyword evidence="4" id="KW-0808">Transferase</keyword>
<sequence length="564" mass="57975">MAPRIGRRLRKGATTTAVAAAAVAALSASQGPGVLANGPAGDHAASGTPTPPPGAPASGNSPYYTDLPPLVSPNPPSTPATGSPVLGADQQGIPATLLDAYKKAEAELARDRASCHLPWQILAAIGKVESGQANGGRVDANGTTLTPILGPVLNGVGFENITDTDGGSYDGDTVHDRAVGPMQFIPSTWATSGRDGNGDGRKDPNNVYDASLAAAYYLCGSRDLSVQSDLDKAVLSYNHSQEYLTTVLTWFDYYKRGSREIPNGTGVLPGSRSDTPVRRPSGTAPTPRPSTPGPTPKPTPSKPGPKPTPTRPEPSKPTPSDPGSPKPLPSKKASTFEDADTAPLTATAGSSFAGQAKVRVKDQLGRPMGKATVRFQIVGATDARFPGGATQVTVDTGTDGRAAAPALLAGEQTGDFTVRATVVGTSLPEIKWTATVNARQADALARTDTKELTAAPGAEFANYVEVKATYKGAVVPGIGVAAAMIVTPEAPATGTAVADPKVNDKGPYFKDDKGNPIRTLKDLKTDAHGVLRLPKIYADGQTGTFVLRLTTPGGATLDVQLKVA</sequence>
<dbReference type="InterPro" id="IPR031304">
    <property type="entry name" value="SLT_2"/>
</dbReference>
<proteinExistence type="predicted"/>